<evidence type="ECO:0000256" key="1">
    <source>
        <dbReference type="ARBA" id="ARBA00004141"/>
    </source>
</evidence>
<dbReference type="EMBL" id="KZ819326">
    <property type="protein sequence ID" value="PWN20909.1"/>
    <property type="molecule type" value="Genomic_DNA"/>
</dbReference>
<dbReference type="PANTHER" id="PTHR11360">
    <property type="entry name" value="MONOCARBOXYLATE TRANSPORTER"/>
    <property type="match status" value="1"/>
</dbReference>
<dbReference type="InterPro" id="IPR036259">
    <property type="entry name" value="MFS_trans_sf"/>
</dbReference>
<feature type="transmembrane region" description="Helical" evidence="4">
    <location>
        <begin position="405"/>
        <end position="425"/>
    </location>
</feature>
<evidence type="ECO:0000256" key="3">
    <source>
        <dbReference type="SAM" id="MobiDB-lite"/>
    </source>
</evidence>
<name>A0A316U6Q4_9BASI</name>
<keyword evidence="7" id="KW-1185">Reference proteome</keyword>
<accession>A0A316U6Q4</accession>
<feature type="transmembrane region" description="Helical" evidence="4">
    <location>
        <begin position="367"/>
        <end position="393"/>
    </location>
</feature>
<dbReference type="RefSeq" id="XP_025348069.1">
    <property type="nucleotide sequence ID" value="XM_025494907.1"/>
</dbReference>
<dbReference type="Gene3D" id="1.20.1250.20">
    <property type="entry name" value="MFS general substrate transporter like domains"/>
    <property type="match status" value="2"/>
</dbReference>
<feature type="domain" description="Major facilitator superfamily (MFS) profile" evidence="5">
    <location>
        <begin position="1"/>
        <end position="477"/>
    </location>
</feature>
<comment type="similarity">
    <text evidence="2">Belongs to the major facilitator superfamily. Monocarboxylate porter (TC 2.A.1.13) family.</text>
</comment>
<dbReference type="GO" id="GO:0022857">
    <property type="term" value="F:transmembrane transporter activity"/>
    <property type="evidence" value="ECO:0007669"/>
    <property type="project" value="InterPro"/>
</dbReference>
<feature type="transmembrane region" description="Helical" evidence="4">
    <location>
        <begin position="114"/>
        <end position="139"/>
    </location>
</feature>
<organism evidence="6 7">
    <name type="scientific">Pseudomicrostroma glucosiphilum</name>
    <dbReference type="NCBI Taxonomy" id="1684307"/>
    <lineage>
        <taxon>Eukaryota</taxon>
        <taxon>Fungi</taxon>
        <taxon>Dikarya</taxon>
        <taxon>Basidiomycota</taxon>
        <taxon>Ustilaginomycotina</taxon>
        <taxon>Exobasidiomycetes</taxon>
        <taxon>Microstromatales</taxon>
        <taxon>Microstromatales incertae sedis</taxon>
        <taxon>Pseudomicrostroma</taxon>
    </lineage>
</organism>
<sequence length="520" mass="54049">MGPMALLTLASRFSPTQRAWLAVAGAWLVQIAAVGPVNAFGSYQAIYWNAYVPGVSASSLSWIGSLQIFFEFSVAIAGGILLDAGYFKETLLGGSILFTFSYFMLSLVKQGMFVPILLAQGFGMGIGLGLVFLPISGVVAQHFPTSRNLPLGIISTGAGFGGFAISLLTSKIYSNTDLGFGWTVRVAAFIVLGCLLAANLLITEVPASERVVTKSILKVDDDKETIEEEDGKSAQLAEVPLSQARTKEGVRSIISQHGDVTGLLASLRELLSSAVYLLTVAGGTLFVMGIFYPAYSIESFALAQGIDPGLASWLLPMSNLSSLIGRTVPAYVADRLGRYGAHIMFSTCAICAGALTIAMPACTSSGSIVAFAILYGLFQGAGPGLFFPTVLALGGPRPGFRLGVASVPLSIGALVGAPIASALLGPTAATAGAGGPGVADVNPNWWGGSAFAGAVWMASALSMGSALFLAKHKERRMRRGRGAGASQRSEKEAEERGNVLQEAGRTETTGFDHRVEGQGA</sequence>
<feature type="compositionally biased region" description="Basic and acidic residues" evidence="3">
    <location>
        <begin position="510"/>
        <end position="520"/>
    </location>
</feature>
<dbReference type="Proteomes" id="UP000245942">
    <property type="component" value="Unassembled WGS sequence"/>
</dbReference>
<keyword evidence="4" id="KW-0812">Transmembrane</keyword>
<feature type="transmembrane region" description="Helical" evidence="4">
    <location>
        <begin position="182"/>
        <end position="202"/>
    </location>
</feature>
<evidence type="ECO:0000259" key="5">
    <source>
        <dbReference type="PROSITE" id="PS50850"/>
    </source>
</evidence>
<dbReference type="GO" id="GO:0016020">
    <property type="term" value="C:membrane"/>
    <property type="evidence" value="ECO:0007669"/>
    <property type="project" value="UniProtKB-SubCell"/>
</dbReference>
<dbReference type="GeneID" id="37016641"/>
<dbReference type="PANTHER" id="PTHR11360:SF234">
    <property type="entry name" value="MFS-TYPE TRANSPORTER DBAD-RELATED"/>
    <property type="match status" value="1"/>
</dbReference>
<dbReference type="PROSITE" id="PS50850">
    <property type="entry name" value="MFS"/>
    <property type="match status" value="1"/>
</dbReference>
<feature type="compositionally biased region" description="Basic and acidic residues" evidence="3">
    <location>
        <begin position="488"/>
        <end position="497"/>
    </location>
</feature>
<keyword evidence="4" id="KW-0472">Membrane</keyword>
<evidence type="ECO:0000256" key="4">
    <source>
        <dbReference type="SAM" id="Phobius"/>
    </source>
</evidence>
<feature type="region of interest" description="Disordered" evidence="3">
    <location>
        <begin position="478"/>
        <end position="520"/>
    </location>
</feature>
<keyword evidence="4" id="KW-1133">Transmembrane helix</keyword>
<feature type="transmembrane region" description="Helical" evidence="4">
    <location>
        <begin position="339"/>
        <end position="361"/>
    </location>
</feature>
<feature type="transmembrane region" description="Helical" evidence="4">
    <location>
        <begin position="310"/>
        <end position="332"/>
    </location>
</feature>
<feature type="transmembrane region" description="Helical" evidence="4">
    <location>
        <begin position="89"/>
        <end position="108"/>
    </location>
</feature>
<dbReference type="InterPro" id="IPR020846">
    <property type="entry name" value="MFS_dom"/>
</dbReference>
<dbReference type="InterPro" id="IPR011701">
    <property type="entry name" value="MFS"/>
</dbReference>
<evidence type="ECO:0000313" key="6">
    <source>
        <dbReference type="EMBL" id="PWN20909.1"/>
    </source>
</evidence>
<protein>
    <submittedName>
        <fullName evidence="6">MFS general substrate transporter</fullName>
    </submittedName>
</protein>
<dbReference type="InterPro" id="IPR050327">
    <property type="entry name" value="Proton-linked_MCT"/>
</dbReference>
<comment type="subcellular location">
    <subcellularLocation>
        <location evidence="1">Membrane</location>
        <topology evidence="1">Multi-pass membrane protein</topology>
    </subcellularLocation>
</comment>
<dbReference type="Pfam" id="PF07690">
    <property type="entry name" value="MFS_1"/>
    <property type="match status" value="1"/>
</dbReference>
<gene>
    <name evidence="6" type="ORF">BCV69DRAFT_312197</name>
</gene>
<feature type="transmembrane region" description="Helical" evidence="4">
    <location>
        <begin position="60"/>
        <end position="82"/>
    </location>
</feature>
<feature type="transmembrane region" description="Helical" evidence="4">
    <location>
        <begin position="151"/>
        <end position="170"/>
    </location>
</feature>
<feature type="transmembrane region" description="Helical" evidence="4">
    <location>
        <begin position="20"/>
        <end position="40"/>
    </location>
</feature>
<feature type="transmembrane region" description="Helical" evidence="4">
    <location>
        <begin position="274"/>
        <end position="295"/>
    </location>
</feature>
<evidence type="ECO:0000313" key="7">
    <source>
        <dbReference type="Proteomes" id="UP000245942"/>
    </source>
</evidence>
<proteinExistence type="inferred from homology"/>
<dbReference type="AlphaFoldDB" id="A0A316U6Q4"/>
<evidence type="ECO:0000256" key="2">
    <source>
        <dbReference type="ARBA" id="ARBA00006727"/>
    </source>
</evidence>
<dbReference type="OrthoDB" id="6499973at2759"/>
<dbReference type="SUPFAM" id="SSF103473">
    <property type="entry name" value="MFS general substrate transporter"/>
    <property type="match status" value="1"/>
</dbReference>
<reference evidence="6 7" key="1">
    <citation type="journal article" date="2018" name="Mol. Biol. Evol.">
        <title>Broad Genomic Sampling Reveals a Smut Pathogenic Ancestry of the Fungal Clade Ustilaginomycotina.</title>
        <authorList>
            <person name="Kijpornyongpan T."/>
            <person name="Mondo S.J."/>
            <person name="Barry K."/>
            <person name="Sandor L."/>
            <person name="Lee J."/>
            <person name="Lipzen A."/>
            <person name="Pangilinan J."/>
            <person name="LaButti K."/>
            <person name="Hainaut M."/>
            <person name="Henrissat B."/>
            <person name="Grigoriev I.V."/>
            <person name="Spatafora J.W."/>
            <person name="Aime M.C."/>
        </authorList>
    </citation>
    <scope>NUCLEOTIDE SEQUENCE [LARGE SCALE GENOMIC DNA]</scope>
    <source>
        <strain evidence="6 7">MCA 4718</strain>
    </source>
</reference>
<feature type="transmembrane region" description="Helical" evidence="4">
    <location>
        <begin position="445"/>
        <end position="470"/>
    </location>
</feature>